<proteinExistence type="predicted"/>
<evidence type="ECO:0000256" key="3">
    <source>
        <dbReference type="SAM" id="Phobius"/>
    </source>
</evidence>
<name>A0ABR1JHJ4_9AGAR</name>
<keyword evidence="3" id="KW-0812">Transmembrane</keyword>
<keyword evidence="3" id="KW-1133">Transmembrane helix</keyword>
<evidence type="ECO:0000256" key="1">
    <source>
        <dbReference type="SAM" id="Coils"/>
    </source>
</evidence>
<accession>A0ABR1JHJ4</accession>
<reference evidence="4 5" key="1">
    <citation type="submission" date="2024-01" db="EMBL/GenBank/DDBJ databases">
        <title>A draft genome for the cacao thread blight pathogen Marasmiellus scandens.</title>
        <authorList>
            <person name="Baruah I.K."/>
            <person name="Leung J."/>
            <person name="Bukari Y."/>
            <person name="Amoako-Attah I."/>
            <person name="Meinhardt L.W."/>
            <person name="Bailey B.A."/>
            <person name="Cohen S.P."/>
        </authorList>
    </citation>
    <scope>NUCLEOTIDE SEQUENCE [LARGE SCALE GENOMIC DNA]</scope>
    <source>
        <strain evidence="4 5">GH-19</strain>
    </source>
</reference>
<organism evidence="4 5">
    <name type="scientific">Marasmiellus scandens</name>
    <dbReference type="NCBI Taxonomy" id="2682957"/>
    <lineage>
        <taxon>Eukaryota</taxon>
        <taxon>Fungi</taxon>
        <taxon>Dikarya</taxon>
        <taxon>Basidiomycota</taxon>
        <taxon>Agaricomycotina</taxon>
        <taxon>Agaricomycetes</taxon>
        <taxon>Agaricomycetidae</taxon>
        <taxon>Agaricales</taxon>
        <taxon>Marasmiineae</taxon>
        <taxon>Omphalotaceae</taxon>
        <taxon>Marasmiellus</taxon>
    </lineage>
</organism>
<feature type="compositionally biased region" description="Polar residues" evidence="2">
    <location>
        <begin position="255"/>
        <end position="277"/>
    </location>
</feature>
<keyword evidence="5" id="KW-1185">Reference proteome</keyword>
<comment type="caution">
    <text evidence="4">The sequence shown here is derived from an EMBL/GenBank/DDBJ whole genome shotgun (WGS) entry which is preliminary data.</text>
</comment>
<sequence length="490" mass="54297">MPPEFSVVYLGTDIAFFGNTPHLEDTLEPFKVSIDSDEVYKAFYPEARTNCQWFTSYTLNDSKIHTIEFSQLNNIVVDFAVITVGDHTPLFDSTIIVDDSNEEIFWDGQWNEHEGLKYVTGTLNTDVGRPFGNGTKESTNVGDSMEFTFAGTSVALYGIFDWRASGSVTVDFTVTNPILESSPPYFEQRLFTFLTPNDPQLLNSTNYLLFNHSSLASGNHTLTLNVTSIFGSRSLIIDYLTYEPNFGSLRDKPHFTSTPASNPEPNNTTGNTSSDKSLNTKAIAGGVIGGMFVTFTLGLFVWYQRRRGYQFRNILTNADSLEVASPQANDMTRSNNLSPNIHSSSTFFSTFLHSSRHHQITTTNRAMSSNPSSRTIVTPFPYGISTHPAGSKGDPLAHQSVNMPIQRHNEELRELNGQVLEMMAHSQADPNLVPASREAAEVQSTIRLLNERIEFLAREIEQLGGYSDSGPPPIYMQETTAVINSSGAPT</sequence>
<evidence type="ECO:0000256" key="2">
    <source>
        <dbReference type="SAM" id="MobiDB-lite"/>
    </source>
</evidence>
<evidence type="ECO:0008006" key="6">
    <source>
        <dbReference type="Google" id="ProtNLM"/>
    </source>
</evidence>
<gene>
    <name evidence="4" type="ORF">VKT23_008189</name>
</gene>
<feature type="coiled-coil region" evidence="1">
    <location>
        <begin position="405"/>
        <end position="459"/>
    </location>
</feature>
<keyword evidence="1" id="KW-0175">Coiled coil</keyword>
<protein>
    <recommendedName>
        <fullName evidence="6">CUB-like domain-containing protein</fullName>
    </recommendedName>
</protein>
<evidence type="ECO:0000313" key="4">
    <source>
        <dbReference type="EMBL" id="KAK7461759.1"/>
    </source>
</evidence>
<dbReference type="Gene3D" id="2.60.120.260">
    <property type="entry name" value="Galactose-binding domain-like"/>
    <property type="match status" value="1"/>
</dbReference>
<feature type="transmembrane region" description="Helical" evidence="3">
    <location>
        <begin position="282"/>
        <end position="303"/>
    </location>
</feature>
<dbReference type="EMBL" id="JBANRG010000012">
    <property type="protein sequence ID" value="KAK7461759.1"/>
    <property type="molecule type" value="Genomic_DNA"/>
</dbReference>
<dbReference type="Proteomes" id="UP001498398">
    <property type="component" value="Unassembled WGS sequence"/>
</dbReference>
<evidence type="ECO:0000313" key="5">
    <source>
        <dbReference type="Proteomes" id="UP001498398"/>
    </source>
</evidence>
<feature type="region of interest" description="Disordered" evidence="2">
    <location>
        <begin position="251"/>
        <end position="277"/>
    </location>
</feature>
<dbReference type="CDD" id="cd12087">
    <property type="entry name" value="TM_EGFR-like"/>
    <property type="match status" value="1"/>
</dbReference>
<keyword evidence="3" id="KW-0472">Membrane</keyword>